<dbReference type="GO" id="GO:0003700">
    <property type="term" value="F:DNA-binding transcription factor activity"/>
    <property type="evidence" value="ECO:0007669"/>
    <property type="project" value="InterPro"/>
</dbReference>
<comment type="subcellular location">
    <subcellularLocation>
        <location evidence="1">Cytoplasm</location>
    </subcellularLocation>
</comment>
<dbReference type="GO" id="GO:0005737">
    <property type="term" value="C:cytoplasm"/>
    <property type="evidence" value="ECO:0007669"/>
    <property type="project" value="UniProtKB-SubCell"/>
</dbReference>
<dbReference type="PRINTS" id="PR00598">
    <property type="entry name" value="HTHMARR"/>
</dbReference>
<dbReference type="PANTHER" id="PTHR33164:SF5">
    <property type="entry name" value="ORGANIC HYDROPEROXIDE RESISTANCE TRANSCRIPTIONAL REGULATOR"/>
    <property type="match status" value="1"/>
</dbReference>
<name>A0A2P2DDG6_9LEPT</name>
<evidence type="ECO:0000256" key="5">
    <source>
        <dbReference type="ARBA" id="ARBA00023163"/>
    </source>
</evidence>
<dbReference type="SUPFAM" id="SSF46785">
    <property type="entry name" value="Winged helix' DNA-binding domain"/>
    <property type="match status" value="1"/>
</dbReference>
<dbReference type="InterPro" id="IPR000835">
    <property type="entry name" value="HTH_MarR-typ"/>
</dbReference>
<dbReference type="GO" id="GO:0006950">
    <property type="term" value="P:response to stress"/>
    <property type="evidence" value="ECO:0007669"/>
    <property type="project" value="TreeGrafter"/>
</dbReference>
<keyword evidence="5" id="KW-0804">Transcription</keyword>
<dbReference type="Pfam" id="PF22381">
    <property type="entry name" value="Staph_reg_Sar_Rot"/>
    <property type="match status" value="1"/>
</dbReference>
<organism evidence="8 9">
    <name type="scientific">Leptospira ellinghausenii</name>
    <dbReference type="NCBI Taxonomy" id="1917822"/>
    <lineage>
        <taxon>Bacteria</taxon>
        <taxon>Pseudomonadati</taxon>
        <taxon>Spirochaetota</taxon>
        <taxon>Spirochaetia</taxon>
        <taxon>Leptospirales</taxon>
        <taxon>Leptospiraceae</taxon>
        <taxon>Leptospira</taxon>
    </lineage>
</organism>
<evidence type="ECO:0000256" key="2">
    <source>
        <dbReference type="ARBA" id="ARBA00022490"/>
    </source>
</evidence>
<evidence type="ECO:0000256" key="1">
    <source>
        <dbReference type="ARBA" id="ARBA00004496"/>
    </source>
</evidence>
<gene>
    <name evidence="8" type="ORF">LPTSP2_19610</name>
</gene>
<dbReference type="PROSITE" id="PS50995">
    <property type="entry name" value="HTH_MARR_2"/>
    <property type="match status" value="1"/>
</dbReference>
<feature type="domain" description="HTH marR-type" evidence="7">
    <location>
        <begin position="15"/>
        <end position="145"/>
    </location>
</feature>
<dbReference type="AlphaFoldDB" id="A0A2P2DDG6"/>
<reference evidence="9" key="1">
    <citation type="journal article" date="2019" name="Microbiol. Immunol.">
        <title>Molecular and phenotypic characterization of Leptospira johnsonii sp. nov., Leptospira ellinghausenii sp. nov. and Leptospira ryugenii sp. nov. isolated from soil and water in Japan.</title>
        <authorList>
            <person name="Masuzawa T."/>
            <person name="Saito M."/>
            <person name="Nakao R."/>
            <person name="Nikaido Y."/>
            <person name="Matsumoto M."/>
            <person name="Ogawa M."/>
            <person name="Yokoyama M."/>
            <person name="Hidaka Y."/>
            <person name="Tomita J."/>
            <person name="Sakakibara K."/>
            <person name="Suzuki K."/>
            <person name="Yasuda S."/>
            <person name="Sato H."/>
            <person name="Yamaguchi M."/>
            <person name="Yoshida S.I."/>
            <person name="Koizumi N."/>
            <person name="Kawamura Y."/>
        </authorList>
    </citation>
    <scope>NUCLEOTIDE SEQUENCE [LARGE SCALE GENOMIC DNA]</scope>
    <source>
        <strain evidence="9">E18</strain>
    </source>
</reference>
<sequence>MSKAKAYKEEVLLLKNQICFSMYSSMHRLMKLYRPLLADIGLTYPQYIVMLVMWEEKEITVTKLGDRLQLDSGTLTPLLKRLEKSGQIQRTRSLEDERVVVLTLTKNGKLLREKAKSIPEQIFCLSGIEESQAMQLKTILDEFGKDYK</sequence>
<dbReference type="Proteomes" id="UP000245206">
    <property type="component" value="Unassembled WGS sequence"/>
</dbReference>
<dbReference type="OrthoDB" id="9806864at2"/>
<evidence type="ECO:0000313" key="9">
    <source>
        <dbReference type="Proteomes" id="UP000245206"/>
    </source>
</evidence>
<evidence type="ECO:0000259" key="7">
    <source>
        <dbReference type="PROSITE" id="PS50995"/>
    </source>
</evidence>
<dbReference type="RefSeq" id="WP_108960898.1">
    <property type="nucleotide sequence ID" value="NZ_BFAZ01000009.1"/>
</dbReference>
<evidence type="ECO:0000256" key="3">
    <source>
        <dbReference type="ARBA" id="ARBA00023015"/>
    </source>
</evidence>
<accession>A0A2P2DDG6</accession>
<dbReference type="EMBL" id="BFAZ01000009">
    <property type="protein sequence ID" value="GBF42671.1"/>
    <property type="molecule type" value="Genomic_DNA"/>
</dbReference>
<dbReference type="PANTHER" id="PTHR33164">
    <property type="entry name" value="TRANSCRIPTIONAL REGULATOR, MARR FAMILY"/>
    <property type="match status" value="1"/>
</dbReference>
<feature type="transmembrane region" description="Helical" evidence="6">
    <location>
        <begin position="36"/>
        <end position="54"/>
    </location>
</feature>
<keyword evidence="9" id="KW-1185">Reference proteome</keyword>
<keyword evidence="4" id="KW-0238">DNA-binding</keyword>
<dbReference type="FunFam" id="1.10.10.10:FF:000163">
    <property type="entry name" value="MarR family transcriptional regulator"/>
    <property type="match status" value="1"/>
</dbReference>
<evidence type="ECO:0000313" key="8">
    <source>
        <dbReference type="EMBL" id="GBF42671.1"/>
    </source>
</evidence>
<evidence type="ECO:0000256" key="6">
    <source>
        <dbReference type="SAM" id="Phobius"/>
    </source>
</evidence>
<dbReference type="InterPro" id="IPR036390">
    <property type="entry name" value="WH_DNA-bd_sf"/>
</dbReference>
<dbReference type="GO" id="GO:0003677">
    <property type="term" value="F:DNA binding"/>
    <property type="evidence" value="ECO:0007669"/>
    <property type="project" value="UniProtKB-KW"/>
</dbReference>
<keyword evidence="6" id="KW-0812">Transmembrane</keyword>
<keyword evidence="3" id="KW-0805">Transcription regulation</keyword>
<dbReference type="InterPro" id="IPR036388">
    <property type="entry name" value="WH-like_DNA-bd_sf"/>
</dbReference>
<dbReference type="InterPro" id="IPR039422">
    <property type="entry name" value="MarR/SlyA-like"/>
</dbReference>
<keyword evidence="2" id="KW-0963">Cytoplasm</keyword>
<protein>
    <submittedName>
        <fullName evidence="8">MarR family transcriptional regulator</fullName>
    </submittedName>
</protein>
<dbReference type="Gene3D" id="1.10.10.10">
    <property type="entry name" value="Winged helix-like DNA-binding domain superfamily/Winged helix DNA-binding domain"/>
    <property type="match status" value="1"/>
</dbReference>
<evidence type="ECO:0000256" key="4">
    <source>
        <dbReference type="ARBA" id="ARBA00023125"/>
    </source>
</evidence>
<proteinExistence type="predicted"/>
<dbReference type="SMART" id="SM00347">
    <property type="entry name" value="HTH_MARR"/>
    <property type="match status" value="1"/>
</dbReference>
<keyword evidence="6" id="KW-1133">Transmembrane helix</keyword>
<keyword evidence="6" id="KW-0472">Membrane</keyword>
<dbReference type="InterPro" id="IPR055166">
    <property type="entry name" value="Transc_reg_Sar_Rot_HTH"/>
</dbReference>
<comment type="caution">
    <text evidence="8">The sequence shown here is derived from an EMBL/GenBank/DDBJ whole genome shotgun (WGS) entry which is preliminary data.</text>
</comment>